<proteinExistence type="predicted"/>
<organism evidence="2 3">
    <name type="scientific">Acrobeloides nanus</name>
    <dbReference type="NCBI Taxonomy" id="290746"/>
    <lineage>
        <taxon>Eukaryota</taxon>
        <taxon>Metazoa</taxon>
        <taxon>Ecdysozoa</taxon>
        <taxon>Nematoda</taxon>
        <taxon>Chromadorea</taxon>
        <taxon>Rhabditida</taxon>
        <taxon>Tylenchina</taxon>
        <taxon>Cephalobomorpha</taxon>
        <taxon>Cephaloboidea</taxon>
        <taxon>Cephalobidae</taxon>
        <taxon>Acrobeloides</taxon>
    </lineage>
</organism>
<feature type="transmembrane region" description="Helical" evidence="1">
    <location>
        <begin position="74"/>
        <end position="95"/>
    </location>
</feature>
<keyword evidence="1" id="KW-0812">Transmembrane</keyword>
<keyword evidence="2" id="KW-1185">Reference proteome</keyword>
<evidence type="ECO:0000313" key="3">
    <source>
        <dbReference type="WBParaSite" id="ACRNAN_scaffold2512.g13766.t1"/>
    </source>
</evidence>
<keyword evidence="1" id="KW-0472">Membrane</keyword>
<dbReference type="AlphaFoldDB" id="A0A914DEM8"/>
<protein>
    <submittedName>
        <fullName evidence="3">Uncharacterized protein</fullName>
    </submittedName>
</protein>
<feature type="transmembrane region" description="Helical" evidence="1">
    <location>
        <begin position="49"/>
        <end position="68"/>
    </location>
</feature>
<evidence type="ECO:0000313" key="2">
    <source>
        <dbReference type="Proteomes" id="UP000887540"/>
    </source>
</evidence>
<name>A0A914DEM8_9BILA</name>
<keyword evidence="1" id="KW-1133">Transmembrane helix</keyword>
<dbReference type="Proteomes" id="UP000887540">
    <property type="component" value="Unplaced"/>
</dbReference>
<dbReference type="WBParaSite" id="ACRNAN_scaffold2512.g13766.t1">
    <property type="protein sequence ID" value="ACRNAN_scaffold2512.g13766.t1"/>
    <property type="gene ID" value="ACRNAN_scaffold2512.g13766"/>
</dbReference>
<sequence>MLNSPQSPEPPYYDDPGCYSEDSRVVSPMAALLDDEIIIDREPTLDKTLIIVTILDVLCISVTIVWLVKSGLNIELWSLALIILTCWLMTFNCILGARAFVRIREASIMTGKPEEFRDYVHRVTHSNIVQEKIAPEYSSKFSNWLRNQKPVYV</sequence>
<accession>A0A914DEM8</accession>
<evidence type="ECO:0000256" key="1">
    <source>
        <dbReference type="SAM" id="Phobius"/>
    </source>
</evidence>
<reference evidence="3" key="1">
    <citation type="submission" date="2022-11" db="UniProtKB">
        <authorList>
            <consortium name="WormBaseParasite"/>
        </authorList>
    </citation>
    <scope>IDENTIFICATION</scope>
</reference>